<sequence>MEANAIPDGPAQDSGATSPAHPDLDHNLAPEAYGDAVLLKALTSVANAPVGMAMSDEDPLDFAIVVYREDDSWEAELLPVALTSDLEGLIHALRQQPSINGTIGLVAVGDEFFVALRVFGEHVEVFLSDIAASWDFPLARQALEYLDVPVPDEDELDAILQDEETALPAGDLSIFADLGLDEMELGILSGDIDLLPEDVLSSIAARLGFSEPFERAIDSVFG</sequence>
<reference evidence="2 3" key="1">
    <citation type="submission" date="2020-08" db="EMBL/GenBank/DDBJ databases">
        <title>Genomic Encyclopedia of Type Strains, Phase III (KMG-III): the genomes of soil and plant-associated and newly described type strains.</title>
        <authorList>
            <person name="Whitman W."/>
        </authorList>
    </citation>
    <scope>NUCLEOTIDE SEQUENCE [LARGE SCALE GENOMIC DNA]</scope>
    <source>
        <strain evidence="2 3">CECT 8840</strain>
    </source>
</reference>
<evidence type="ECO:0000256" key="1">
    <source>
        <dbReference type="SAM" id="MobiDB-lite"/>
    </source>
</evidence>
<feature type="region of interest" description="Disordered" evidence="1">
    <location>
        <begin position="1"/>
        <end position="26"/>
    </location>
</feature>
<comment type="caution">
    <text evidence="2">The sequence shown here is derived from an EMBL/GenBank/DDBJ whole genome shotgun (WGS) entry which is preliminary data.</text>
</comment>
<evidence type="ECO:0000313" key="2">
    <source>
        <dbReference type="EMBL" id="MBB4917094.1"/>
    </source>
</evidence>
<organism evidence="2 3">
    <name type="scientific">Streptosporangium saharense</name>
    <dbReference type="NCBI Taxonomy" id="1706840"/>
    <lineage>
        <taxon>Bacteria</taxon>
        <taxon>Bacillati</taxon>
        <taxon>Actinomycetota</taxon>
        <taxon>Actinomycetes</taxon>
        <taxon>Streptosporangiales</taxon>
        <taxon>Streptosporangiaceae</taxon>
        <taxon>Streptosporangium</taxon>
    </lineage>
</organism>
<dbReference type="InterPro" id="IPR023869">
    <property type="entry name" value="tRNA_Adeno_NH3ase_assoc_put"/>
</dbReference>
<evidence type="ECO:0000313" key="3">
    <source>
        <dbReference type="Proteomes" id="UP000552644"/>
    </source>
</evidence>
<dbReference type="AlphaFoldDB" id="A0A7W7QNY7"/>
<gene>
    <name evidence="2" type="ORF">FHS44_004202</name>
</gene>
<protein>
    <submittedName>
        <fullName evidence="2">Putative tRNA adenosine deaminase-associated protein</fullName>
    </submittedName>
</protein>
<keyword evidence="3" id="KW-1185">Reference proteome</keyword>
<dbReference type="NCBIfam" id="TIGR03941">
    <property type="entry name" value="tRNA_deam_assoc"/>
    <property type="match status" value="1"/>
</dbReference>
<dbReference type="EMBL" id="JACHJP010000004">
    <property type="protein sequence ID" value="MBB4917094.1"/>
    <property type="molecule type" value="Genomic_DNA"/>
</dbReference>
<name>A0A7W7QNY7_9ACTN</name>
<proteinExistence type="predicted"/>
<dbReference type="Proteomes" id="UP000552644">
    <property type="component" value="Unassembled WGS sequence"/>
</dbReference>
<accession>A0A7W7QNY7</accession>